<evidence type="ECO:0008006" key="4">
    <source>
        <dbReference type="Google" id="ProtNLM"/>
    </source>
</evidence>
<dbReference type="Proteomes" id="UP000245884">
    <property type="component" value="Unassembled WGS sequence"/>
</dbReference>
<feature type="chain" id="PRO_5016375011" description="Secreted protein" evidence="1">
    <location>
        <begin position="34"/>
        <end position="120"/>
    </location>
</feature>
<evidence type="ECO:0000313" key="3">
    <source>
        <dbReference type="Proteomes" id="UP000245884"/>
    </source>
</evidence>
<feature type="signal peptide" evidence="1">
    <location>
        <begin position="1"/>
        <end position="33"/>
    </location>
</feature>
<protein>
    <recommendedName>
        <fullName evidence="4">Secreted protein</fullName>
    </recommendedName>
</protein>
<dbReference type="EMBL" id="KZ819672">
    <property type="protein sequence ID" value="PWN26348.1"/>
    <property type="molecule type" value="Genomic_DNA"/>
</dbReference>
<keyword evidence="3" id="KW-1185">Reference proteome</keyword>
<keyword evidence="1" id="KW-0732">Signal</keyword>
<accession>A0A316UNJ3</accession>
<reference evidence="2 3" key="1">
    <citation type="journal article" date="2018" name="Mol. Biol. Evol.">
        <title>Broad Genomic Sampling Reveals a Smut Pathogenic Ancestry of the Fungal Clade Ustilaginomycotina.</title>
        <authorList>
            <person name="Kijpornyongpan T."/>
            <person name="Mondo S.J."/>
            <person name="Barry K."/>
            <person name="Sandor L."/>
            <person name="Lee J."/>
            <person name="Lipzen A."/>
            <person name="Pangilinan J."/>
            <person name="LaButti K."/>
            <person name="Hainaut M."/>
            <person name="Henrissat B."/>
            <person name="Grigoriev I.V."/>
            <person name="Spatafora J.W."/>
            <person name="Aime M.C."/>
        </authorList>
    </citation>
    <scope>NUCLEOTIDE SEQUENCE [LARGE SCALE GENOMIC DNA]</scope>
    <source>
        <strain evidence="2 3">MCA 5214</strain>
    </source>
</reference>
<dbReference type="AlphaFoldDB" id="A0A316UNJ3"/>
<evidence type="ECO:0000256" key="1">
    <source>
        <dbReference type="SAM" id="SignalP"/>
    </source>
</evidence>
<dbReference type="RefSeq" id="XP_025360960.1">
    <property type="nucleotide sequence ID" value="XM_025509652.1"/>
</dbReference>
<proteinExistence type="predicted"/>
<evidence type="ECO:0000313" key="2">
    <source>
        <dbReference type="EMBL" id="PWN26348.1"/>
    </source>
</evidence>
<sequence length="120" mass="12889">MTKAAAVATTTTMLSSQLLFLFCLVETYSLTAASQSATLNLPLKKLAAIGPHLCLFPALDAHPFASSKILPYFLFFLYHPPFAFMLRLVGPAFLPLHIVIPSRLSLSPCRADSGCGCSVS</sequence>
<gene>
    <name evidence="2" type="ORF">BDZ90DRAFT_52700</name>
</gene>
<organism evidence="2 3">
    <name type="scientific">Jaminaea rosea</name>
    <dbReference type="NCBI Taxonomy" id="1569628"/>
    <lineage>
        <taxon>Eukaryota</taxon>
        <taxon>Fungi</taxon>
        <taxon>Dikarya</taxon>
        <taxon>Basidiomycota</taxon>
        <taxon>Ustilaginomycotina</taxon>
        <taxon>Exobasidiomycetes</taxon>
        <taxon>Microstromatales</taxon>
        <taxon>Microstromatales incertae sedis</taxon>
        <taxon>Jaminaea</taxon>
    </lineage>
</organism>
<dbReference type="GeneID" id="37031475"/>
<name>A0A316UNJ3_9BASI</name>